<protein>
    <submittedName>
        <fullName evidence="2">Uncharacterized protein</fullName>
    </submittedName>
</protein>
<name>A0ABP7DJ74_9MICO</name>
<evidence type="ECO:0000256" key="1">
    <source>
        <dbReference type="SAM" id="Phobius"/>
    </source>
</evidence>
<gene>
    <name evidence="2" type="ORF">GCM10022399_22380</name>
</gene>
<feature type="transmembrane region" description="Helical" evidence="1">
    <location>
        <begin position="176"/>
        <end position="200"/>
    </location>
</feature>
<dbReference type="Proteomes" id="UP001501468">
    <property type="component" value="Unassembled WGS sequence"/>
</dbReference>
<organism evidence="2 3">
    <name type="scientific">Terrabacter ginsenosidimutans</name>
    <dbReference type="NCBI Taxonomy" id="490575"/>
    <lineage>
        <taxon>Bacteria</taxon>
        <taxon>Bacillati</taxon>
        <taxon>Actinomycetota</taxon>
        <taxon>Actinomycetes</taxon>
        <taxon>Micrococcales</taxon>
        <taxon>Intrasporangiaceae</taxon>
        <taxon>Terrabacter</taxon>
    </lineage>
</organism>
<reference evidence="3" key="1">
    <citation type="journal article" date="2019" name="Int. J. Syst. Evol. Microbiol.">
        <title>The Global Catalogue of Microorganisms (GCM) 10K type strain sequencing project: providing services to taxonomists for standard genome sequencing and annotation.</title>
        <authorList>
            <consortium name="The Broad Institute Genomics Platform"/>
            <consortium name="The Broad Institute Genome Sequencing Center for Infectious Disease"/>
            <person name="Wu L."/>
            <person name="Ma J."/>
        </authorList>
    </citation>
    <scope>NUCLEOTIDE SEQUENCE [LARGE SCALE GENOMIC DNA]</scope>
    <source>
        <strain evidence="3">JCM 17125</strain>
    </source>
</reference>
<evidence type="ECO:0000313" key="2">
    <source>
        <dbReference type="EMBL" id="GAA3705179.1"/>
    </source>
</evidence>
<feature type="transmembrane region" description="Helical" evidence="1">
    <location>
        <begin position="50"/>
        <end position="73"/>
    </location>
</feature>
<feature type="transmembrane region" description="Helical" evidence="1">
    <location>
        <begin position="13"/>
        <end position="38"/>
    </location>
</feature>
<evidence type="ECO:0000313" key="3">
    <source>
        <dbReference type="Proteomes" id="UP001501468"/>
    </source>
</evidence>
<keyword evidence="1" id="KW-1133">Transmembrane helix</keyword>
<accession>A0ABP7DJ74</accession>
<keyword evidence="3" id="KW-1185">Reference proteome</keyword>
<sequence>MTTTETVPRERRIAARVVAAVAAVFWAVLWFGITDLLVVVLQDGRFHEDYLFESGWGLLYLVLVAVPLVWLAVHPGEPVALAQLGVVTSAVLVGALWRGSWPQTWNAVGLALTVTSVAWLGGGRLPQWRRPDPALSALALLGLPAAVAYGAPLVANTTEVEDITNEVSHHPMQASLALAVVALVALAAVTAGRLPAWTAALTASWLGVESIVYPDLGASLGRTGGAVATAWGVLVVLAVELDRRHVSSVERGTLKPVRTAD</sequence>
<keyword evidence="1" id="KW-0472">Membrane</keyword>
<feature type="transmembrane region" description="Helical" evidence="1">
    <location>
        <begin position="134"/>
        <end position="155"/>
    </location>
</feature>
<dbReference type="RefSeq" id="WP_344945927.1">
    <property type="nucleotide sequence ID" value="NZ_BAABDC010000003.1"/>
</dbReference>
<feature type="transmembrane region" description="Helical" evidence="1">
    <location>
        <begin position="220"/>
        <end position="241"/>
    </location>
</feature>
<proteinExistence type="predicted"/>
<dbReference type="EMBL" id="BAABDC010000003">
    <property type="protein sequence ID" value="GAA3705179.1"/>
    <property type="molecule type" value="Genomic_DNA"/>
</dbReference>
<keyword evidence="1" id="KW-0812">Transmembrane</keyword>
<comment type="caution">
    <text evidence="2">The sequence shown here is derived from an EMBL/GenBank/DDBJ whole genome shotgun (WGS) entry which is preliminary data.</text>
</comment>
<feature type="transmembrane region" description="Helical" evidence="1">
    <location>
        <begin position="79"/>
        <end position="97"/>
    </location>
</feature>